<dbReference type="EMBL" id="SRLO01000033">
    <property type="protein sequence ID" value="TNN83352.1"/>
    <property type="molecule type" value="Genomic_DNA"/>
</dbReference>
<proteinExistence type="predicted"/>
<keyword evidence="2" id="KW-1185">Reference proteome</keyword>
<dbReference type="Proteomes" id="UP000314294">
    <property type="component" value="Unassembled WGS sequence"/>
</dbReference>
<evidence type="ECO:0000313" key="1">
    <source>
        <dbReference type="EMBL" id="TNN83352.1"/>
    </source>
</evidence>
<accession>A0A4Z2J1G3</accession>
<evidence type="ECO:0000313" key="2">
    <source>
        <dbReference type="Proteomes" id="UP000314294"/>
    </source>
</evidence>
<protein>
    <submittedName>
        <fullName evidence="1">Uncharacterized protein</fullName>
    </submittedName>
</protein>
<name>A0A4Z2J1G3_9TELE</name>
<gene>
    <name evidence="1" type="ORF">EYF80_006333</name>
</gene>
<organism evidence="1 2">
    <name type="scientific">Liparis tanakae</name>
    <name type="common">Tanaka's snailfish</name>
    <dbReference type="NCBI Taxonomy" id="230148"/>
    <lineage>
        <taxon>Eukaryota</taxon>
        <taxon>Metazoa</taxon>
        <taxon>Chordata</taxon>
        <taxon>Craniata</taxon>
        <taxon>Vertebrata</taxon>
        <taxon>Euteleostomi</taxon>
        <taxon>Actinopterygii</taxon>
        <taxon>Neopterygii</taxon>
        <taxon>Teleostei</taxon>
        <taxon>Neoteleostei</taxon>
        <taxon>Acanthomorphata</taxon>
        <taxon>Eupercaria</taxon>
        <taxon>Perciformes</taxon>
        <taxon>Cottioidei</taxon>
        <taxon>Cottales</taxon>
        <taxon>Liparidae</taxon>
        <taxon>Liparis</taxon>
    </lineage>
</organism>
<comment type="caution">
    <text evidence="1">The sequence shown here is derived from an EMBL/GenBank/DDBJ whole genome shotgun (WGS) entry which is preliminary data.</text>
</comment>
<reference evidence="1 2" key="1">
    <citation type="submission" date="2019-03" db="EMBL/GenBank/DDBJ databases">
        <title>First draft genome of Liparis tanakae, snailfish: a comprehensive survey of snailfish specific genes.</title>
        <authorList>
            <person name="Kim W."/>
            <person name="Song I."/>
            <person name="Jeong J.-H."/>
            <person name="Kim D."/>
            <person name="Kim S."/>
            <person name="Ryu S."/>
            <person name="Song J.Y."/>
            <person name="Lee S.K."/>
        </authorList>
    </citation>
    <scope>NUCLEOTIDE SEQUENCE [LARGE SCALE GENOMIC DNA]</scope>
    <source>
        <tissue evidence="1">Muscle</tissue>
    </source>
</reference>
<dbReference type="AlphaFoldDB" id="A0A4Z2J1G3"/>
<sequence>MAKGPAVKTCCNVSRVRRKTQSVPRPTLQKEEMTGMRAWRAVSAQGHLAHSIVSAGAQALVFGAGAGAAEEQRVALQAAFSVLRREGGEEVVHLQLHAVTLQASFMLMKRNKAGSQISPAPWHAVTHDWSSSDAARRSALRGGQAA</sequence>